<dbReference type="GO" id="GO:0005783">
    <property type="term" value="C:endoplasmic reticulum"/>
    <property type="evidence" value="ECO:0007669"/>
    <property type="project" value="TreeGrafter"/>
</dbReference>
<sequence length="328" mass="37803">MFYPGRYIIYTRFVANNIMHVFHDELIPLYYTLLRYFEKSQLSSIRLFINDRSDIGDFAVLYNVFSPHPKLFTYELGLELDGTLTCFQEATIGLVRESTWQQHGIIEPEGPKKNASTTAKHIRLFTTFLTQKLEIRPQCSKGQFGVLLSRKKNRLLLNEKKLQAAISEEFQMKMIELSLEHNSLSSIIERVSCAKLVVSVHGALLIVSMFLPPSSMVMEIFPYAMNPDYRTAYKTLTQLAGMDITYGSWRNMDKKKTVTHPFAHPSHGGISHLSMNEQERINNVTEVPHFKGGSDPEWRYRLYQDTIVDIPAVIDILKKLDFKSLLKN</sequence>
<name>A0A9Q1CTF8_HOLLE</name>
<evidence type="ECO:0000313" key="9">
    <source>
        <dbReference type="EMBL" id="KAJ8051108.1"/>
    </source>
</evidence>
<dbReference type="InterPro" id="IPR049625">
    <property type="entry name" value="Glyco_transf_61_cat"/>
</dbReference>
<keyword evidence="5" id="KW-1133">Transmembrane helix</keyword>
<dbReference type="GO" id="GO:0035269">
    <property type="term" value="P:protein O-linked glycosylation via mannose"/>
    <property type="evidence" value="ECO:0007669"/>
    <property type="project" value="TreeGrafter"/>
</dbReference>
<keyword evidence="4" id="KW-0812">Transmembrane</keyword>
<dbReference type="EMBL" id="JAIZAY010000001">
    <property type="protein sequence ID" value="KAJ8051108.1"/>
    <property type="molecule type" value="Genomic_DNA"/>
</dbReference>
<evidence type="ECO:0000256" key="6">
    <source>
        <dbReference type="ARBA" id="ARBA00023136"/>
    </source>
</evidence>
<reference evidence="9" key="1">
    <citation type="submission" date="2021-10" db="EMBL/GenBank/DDBJ databases">
        <title>Tropical sea cucumber genome reveals ecological adaptation and Cuvierian tubules defense mechanism.</title>
        <authorList>
            <person name="Chen T."/>
        </authorList>
    </citation>
    <scope>NUCLEOTIDE SEQUENCE</scope>
    <source>
        <strain evidence="9">Nanhai2018</strain>
        <tissue evidence="9">Muscle</tissue>
    </source>
</reference>
<evidence type="ECO:0000259" key="8">
    <source>
        <dbReference type="Pfam" id="PF04577"/>
    </source>
</evidence>
<evidence type="ECO:0000256" key="4">
    <source>
        <dbReference type="ARBA" id="ARBA00022692"/>
    </source>
</evidence>
<evidence type="ECO:0000256" key="2">
    <source>
        <dbReference type="ARBA" id="ARBA00022676"/>
    </source>
</evidence>
<evidence type="ECO:0000256" key="7">
    <source>
        <dbReference type="ARBA" id="ARBA00023180"/>
    </source>
</evidence>
<evidence type="ECO:0000256" key="3">
    <source>
        <dbReference type="ARBA" id="ARBA00022679"/>
    </source>
</evidence>
<dbReference type="GO" id="GO:0097363">
    <property type="term" value="F:protein O-acetylglucosaminyltransferase activity"/>
    <property type="evidence" value="ECO:0007669"/>
    <property type="project" value="TreeGrafter"/>
</dbReference>
<keyword evidence="3" id="KW-0808">Transferase</keyword>
<keyword evidence="6" id="KW-0472">Membrane</keyword>
<feature type="domain" description="Glycosyltransferase 61 catalytic" evidence="8">
    <location>
        <begin position="118"/>
        <end position="217"/>
    </location>
</feature>
<evidence type="ECO:0000256" key="5">
    <source>
        <dbReference type="ARBA" id="ARBA00022989"/>
    </source>
</evidence>
<dbReference type="PANTHER" id="PTHR20961">
    <property type="entry name" value="GLYCOSYLTRANSFERASE"/>
    <property type="match status" value="1"/>
</dbReference>
<dbReference type="AlphaFoldDB" id="A0A9Q1CTF8"/>
<keyword evidence="10" id="KW-1185">Reference proteome</keyword>
<comment type="subcellular location">
    <subcellularLocation>
        <location evidence="1">Membrane</location>
        <topology evidence="1">Single-pass membrane protein</topology>
    </subcellularLocation>
</comment>
<keyword evidence="2" id="KW-0328">Glycosyltransferase</keyword>
<evidence type="ECO:0000256" key="1">
    <source>
        <dbReference type="ARBA" id="ARBA00004167"/>
    </source>
</evidence>
<organism evidence="9 10">
    <name type="scientific">Holothuria leucospilota</name>
    <name type="common">Black long sea cucumber</name>
    <name type="synonym">Mertensiothuria leucospilota</name>
    <dbReference type="NCBI Taxonomy" id="206669"/>
    <lineage>
        <taxon>Eukaryota</taxon>
        <taxon>Metazoa</taxon>
        <taxon>Echinodermata</taxon>
        <taxon>Eleutherozoa</taxon>
        <taxon>Echinozoa</taxon>
        <taxon>Holothuroidea</taxon>
        <taxon>Aspidochirotacea</taxon>
        <taxon>Aspidochirotida</taxon>
        <taxon>Holothuriidae</taxon>
        <taxon>Holothuria</taxon>
    </lineage>
</organism>
<accession>A0A9Q1CTF8</accession>
<dbReference type="Proteomes" id="UP001152320">
    <property type="component" value="Chromosome 1"/>
</dbReference>
<evidence type="ECO:0000313" key="10">
    <source>
        <dbReference type="Proteomes" id="UP001152320"/>
    </source>
</evidence>
<keyword evidence="7" id="KW-0325">Glycoprotein</keyword>
<comment type="caution">
    <text evidence="9">The sequence shown here is derived from an EMBL/GenBank/DDBJ whole genome shotgun (WGS) entry which is preliminary data.</text>
</comment>
<dbReference type="PANTHER" id="PTHR20961:SF38">
    <property type="entry name" value="PROTEIN O-LINKED-MANNOSE BETA-1,4-N-ACETYLGLUCOSAMINYLTRANSFERASE 2"/>
    <property type="match status" value="1"/>
</dbReference>
<dbReference type="InterPro" id="IPR007657">
    <property type="entry name" value="Glycosyltransferase_61"/>
</dbReference>
<protein>
    <submittedName>
        <fullName evidence="9">Protein O-linked-mannose beta-1,4-N-acetylglucosaminyltransferase 2</fullName>
    </submittedName>
</protein>
<dbReference type="GO" id="GO:0016020">
    <property type="term" value="C:membrane"/>
    <property type="evidence" value="ECO:0007669"/>
    <property type="project" value="UniProtKB-SubCell"/>
</dbReference>
<dbReference type="Pfam" id="PF04577">
    <property type="entry name" value="Glyco_transf_61"/>
    <property type="match status" value="1"/>
</dbReference>
<proteinExistence type="predicted"/>
<gene>
    <name evidence="9" type="ORF">HOLleu_04556</name>
</gene>
<dbReference type="OrthoDB" id="529273at2759"/>